<keyword evidence="3" id="KW-1185">Reference proteome</keyword>
<proteinExistence type="predicted"/>
<evidence type="ECO:0000256" key="1">
    <source>
        <dbReference type="SAM" id="MobiDB-lite"/>
    </source>
</evidence>
<comment type="caution">
    <text evidence="2">The sequence shown here is derived from an EMBL/GenBank/DDBJ whole genome shotgun (WGS) entry which is preliminary data.</text>
</comment>
<feature type="compositionally biased region" description="Basic residues" evidence="1">
    <location>
        <begin position="100"/>
        <end position="117"/>
    </location>
</feature>
<gene>
    <name evidence="2" type="ORF">H2201_006202</name>
</gene>
<organism evidence="2 3">
    <name type="scientific">Coniosporium apollinis</name>
    <dbReference type="NCBI Taxonomy" id="61459"/>
    <lineage>
        <taxon>Eukaryota</taxon>
        <taxon>Fungi</taxon>
        <taxon>Dikarya</taxon>
        <taxon>Ascomycota</taxon>
        <taxon>Pezizomycotina</taxon>
        <taxon>Dothideomycetes</taxon>
        <taxon>Dothideomycetes incertae sedis</taxon>
        <taxon>Coniosporium</taxon>
    </lineage>
</organism>
<name>A0ABQ9NPI2_9PEZI</name>
<dbReference type="EMBL" id="JAPDRL010000051">
    <property type="protein sequence ID" value="KAJ9662271.1"/>
    <property type="molecule type" value="Genomic_DNA"/>
</dbReference>
<protein>
    <submittedName>
        <fullName evidence="2">Uncharacterized protein</fullName>
    </submittedName>
</protein>
<evidence type="ECO:0000313" key="2">
    <source>
        <dbReference type="EMBL" id="KAJ9662271.1"/>
    </source>
</evidence>
<reference evidence="2" key="1">
    <citation type="submission" date="2022-10" db="EMBL/GenBank/DDBJ databases">
        <title>Culturing micro-colonial fungi from biological soil crusts in the Mojave desert and describing Neophaeococcomyces mojavensis, and introducing the new genera and species Taxawa tesnikishii.</title>
        <authorList>
            <person name="Kurbessoian T."/>
            <person name="Stajich J.E."/>
        </authorList>
    </citation>
    <scope>NUCLEOTIDE SEQUENCE</scope>
    <source>
        <strain evidence="2">TK_1</strain>
    </source>
</reference>
<accession>A0ABQ9NPI2</accession>
<evidence type="ECO:0000313" key="3">
    <source>
        <dbReference type="Proteomes" id="UP001172684"/>
    </source>
</evidence>
<feature type="region of interest" description="Disordered" evidence="1">
    <location>
        <begin position="100"/>
        <end position="125"/>
    </location>
</feature>
<dbReference type="Proteomes" id="UP001172684">
    <property type="component" value="Unassembled WGS sequence"/>
</dbReference>
<sequence length="125" mass="14141">MVLSPIGMFRASPELRVHGVFHLEYSNLLNNPNSNAFAVTIRLPQPIARPLAYTFTNTTIASSIPLTSTLDITPVGIAFTYTNSVPFAAQRQIWWAQWHKEKRKQKPVQKPKSSPRGKTREEPQL</sequence>